<reference evidence="2" key="2">
    <citation type="submission" date="2025-09" db="UniProtKB">
        <authorList>
            <consortium name="Ensembl"/>
        </authorList>
    </citation>
    <scope>IDENTIFICATION</scope>
</reference>
<organism evidence="2 3">
    <name type="scientific">Periophthalmus magnuspinnatus</name>
    <dbReference type="NCBI Taxonomy" id="409849"/>
    <lineage>
        <taxon>Eukaryota</taxon>
        <taxon>Metazoa</taxon>
        <taxon>Chordata</taxon>
        <taxon>Craniata</taxon>
        <taxon>Vertebrata</taxon>
        <taxon>Euteleostomi</taxon>
        <taxon>Actinopterygii</taxon>
        <taxon>Neopterygii</taxon>
        <taxon>Teleostei</taxon>
        <taxon>Neoteleostei</taxon>
        <taxon>Acanthomorphata</taxon>
        <taxon>Gobiaria</taxon>
        <taxon>Gobiiformes</taxon>
        <taxon>Gobioidei</taxon>
        <taxon>Gobiidae</taxon>
        <taxon>Oxudercinae</taxon>
        <taxon>Periophthalmus</taxon>
    </lineage>
</organism>
<dbReference type="Proteomes" id="UP000261520">
    <property type="component" value="Unplaced"/>
</dbReference>
<proteinExistence type="predicted"/>
<evidence type="ECO:0000256" key="1">
    <source>
        <dbReference type="SAM" id="MobiDB-lite"/>
    </source>
</evidence>
<evidence type="ECO:0000313" key="3">
    <source>
        <dbReference type="Proteomes" id="UP000261520"/>
    </source>
</evidence>
<dbReference type="AlphaFoldDB" id="A0A3B4A448"/>
<protein>
    <recommendedName>
        <fullName evidence="4">CD3e molecule, epsilon associated protein</fullName>
    </recommendedName>
</protein>
<reference evidence="2" key="1">
    <citation type="submission" date="2025-08" db="UniProtKB">
        <authorList>
            <consortium name="Ensembl"/>
        </authorList>
    </citation>
    <scope>IDENTIFICATION</scope>
</reference>
<dbReference type="InterPro" id="IPR013240">
    <property type="entry name" value="DNA-dir_RNA_pol1_su_RPA34"/>
</dbReference>
<dbReference type="GO" id="GO:0006360">
    <property type="term" value="P:transcription by RNA polymerase I"/>
    <property type="evidence" value="ECO:0007669"/>
    <property type="project" value="InterPro"/>
</dbReference>
<feature type="region of interest" description="Disordered" evidence="1">
    <location>
        <begin position="212"/>
        <end position="238"/>
    </location>
</feature>
<accession>A0A3B4A448</accession>
<dbReference type="STRING" id="409849.ENSPMGP00000011837"/>
<evidence type="ECO:0008006" key="4">
    <source>
        <dbReference type="Google" id="ProtNLM"/>
    </source>
</evidence>
<dbReference type="Ensembl" id="ENSPMGT00000012628.1">
    <property type="protein sequence ID" value="ENSPMGP00000011837.1"/>
    <property type="gene ID" value="ENSPMGG00000009798.1"/>
</dbReference>
<feature type="compositionally biased region" description="Polar residues" evidence="1">
    <location>
        <begin position="1"/>
        <end position="12"/>
    </location>
</feature>
<feature type="region of interest" description="Disordered" evidence="1">
    <location>
        <begin position="1"/>
        <end position="22"/>
    </location>
</feature>
<name>A0A3B4A448_9GOBI</name>
<evidence type="ECO:0000313" key="2">
    <source>
        <dbReference type="Ensembl" id="ENSPMGP00000011837.1"/>
    </source>
</evidence>
<sequence length="238" mass="25892">LLDSDISSTGPGTCSGGRARSGKKFQCPAEFVSFSYKSCSSTVKADGSSELWLIKAPASFDHCPGCSFSGLQLPLCGLQTLRVPPGEGVKHTYNILGSSHCSPELRLLTSPKNTSHPASLTSAFTGFISICESYGDHSANPALHMVPAIPPPSLPPGLKQRFQHSACRTIPRPADGESGRKRRREKRIKAEPEEECVRAKLDTLISIKSEVKHEPVDTQYVETERRSKKKKKKSKSDN</sequence>
<dbReference type="Pfam" id="PF08208">
    <property type="entry name" value="RNA_polI_A34"/>
    <property type="match status" value="1"/>
</dbReference>
<keyword evidence="3" id="KW-1185">Reference proteome</keyword>
<feature type="compositionally biased region" description="Basic residues" evidence="1">
    <location>
        <begin position="226"/>
        <end position="238"/>
    </location>
</feature>
<feature type="region of interest" description="Disordered" evidence="1">
    <location>
        <begin position="167"/>
        <end position="194"/>
    </location>
</feature>